<keyword evidence="3 5" id="KW-1133">Transmembrane helix</keyword>
<dbReference type="Gene3D" id="1.20.1070.10">
    <property type="entry name" value="Rhodopsin 7-helix transmembrane proteins"/>
    <property type="match status" value="1"/>
</dbReference>
<dbReference type="Pfam" id="PF10320">
    <property type="entry name" value="7TM_GPCR_Srsx"/>
    <property type="match status" value="1"/>
</dbReference>
<dbReference type="AlphaFoldDB" id="A0A914H625"/>
<comment type="subcellular location">
    <subcellularLocation>
        <location evidence="1">Membrane</location>
    </subcellularLocation>
</comment>
<dbReference type="WBParaSite" id="Gr19_v10_g14010.t1">
    <property type="protein sequence ID" value="Gr19_v10_g14010.t1"/>
    <property type="gene ID" value="Gr19_v10_g14010"/>
</dbReference>
<evidence type="ECO:0000256" key="3">
    <source>
        <dbReference type="ARBA" id="ARBA00022989"/>
    </source>
</evidence>
<organism evidence="6 7">
    <name type="scientific">Globodera rostochiensis</name>
    <name type="common">Golden nematode worm</name>
    <name type="synonym">Heterodera rostochiensis</name>
    <dbReference type="NCBI Taxonomy" id="31243"/>
    <lineage>
        <taxon>Eukaryota</taxon>
        <taxon>Metazoa</taxon>
        <taxon>Ecdysozoa</taxon>
        <taxon>Nematoda</taxon>
        <taxon>Chromadorea</taxon>
        <taxon>Rhabditida</taxon>
        <taxon>Tylenchina</taxon>
        <taxon>Tylenchomorpha</taxon>
        <taxon>Tylenchoidea</taxon>
        <taxon>Heteroderidae</taxon>
        <taxon>Heteroderinae</taxon>
        <taxon>Globodera</taxon>
    </lineage>
</organism>
<keyword evidence="6" id="KW-1185">Reference proteome</keyword>
<accession>A0A914H625</accession>
<evidence type="ECO:0000313" key="7">
    <source>
        <dbReference type="WBParaSite" id="Gr19_v10_g14010.t1"/>
    </source>
</evidence>
<protein>
    <submittedName>
        <fullName evidence="7">G-protein coupled receptors family 1 profile domain-containing protein</fullName>
    </submittedName>
</protein>
<feature type="transmembrane region" description="Helical" evidence="5">
    <location>
        <begin position="230"/>
        <end position="251"/>
    </location>
</feature>
<dbReference type="GO" id="GO:0016020">
    <property type="term" value="C:membrane"/>
    <property type="evidence" value="ECO:0007669"/>
    <property type="project" value="UniProtKB-SubCell"/>
</dbReference>
<keyword evidence="4 5" id="KW-0472">Membrane</keyword>
<evidence type="ECO:0000313" key="6">
    <source>
        <dbReference type="Proteomes" id="UP000887572"/>
    </source>
</evidence>
<evidence type="ECO:0000256" key="5">
    <source>
        <dbReference type="SAM" id="Phobius"/>
    </source>
</evidence>
<dbReference type="Proteomes" id="UP000887572">
    <property type="component" value="Unplaced"/>
</dbReference>
<dbReference type="GO" id="GO:0004930">
    <property type="term" value="F:G protein-coupled receptor activity"/>
    <property type="evidence" value="ECO:0007669"/>
    <property type="project" value="InterPro"/>
</dbReference>
<feature type="transmembrane region" description="Helical" evidence="5">
    <location>
        <begin position="188"/>
        <end position="209"/>
    </location>
</feature>
<dbReference type="PANTHER" id="PTHR23360:SF5">
    <property type="entry name" value="G-PROTEIN COUPLED RECEPTORS FAMILY 1 PROFILE DOMAIN-CONTAINING PROTEIN"/>
    <property type="match status" value="1"/>
</dbReference>
<name>A0A914H625_GLORO</name>
<feature type="transmembrane region" description="Helical" evidence="5">
    <location>
        <begin position="58"/>
        <end position="76"/>
    </location>
</feature>
<feature type="transmembrane region" description="Helical" evidence="5">
    <location>
        <begin position="96"/>
        <end position="120"/>
    </location>
</feature>
<dbReference type="SMART" id="SM01381">
    <property type="entry name" value="7TM_GPCR_Srsx"/>
    <property type="match status" value="1"/>
</dbReference>
<reference evidence="7" key="1">
    <citation type="submission" date="2022-11" db="UniProtKB">
        <authorList>
            <consortium name="WormBaseParasite"/>
        </authorList>
    </citation>
    <scope>IDENTIFICATION</scope>
</reference>
<dbReference type="InterPro" id="IPR000276">
    <property type="entry name" value="GPCR_Rhodpsn"/>
</dbReference>
<evidence type="ECO:0000256" key="4">
    <source>
        <dbReference type="ARBA" id="ARBA00023136"/>
    </source>
</evidence>
<keyword evidence="2 5" id="KW-0812">Transmembrane</keyword>
<evidence type="ECO:0000256" key="1">
    <source>
        <dbReference type="ARBA" id="ARBA00004370"/>
    </source>
</evidence>
<sequence>MNDTDFNANNTLYQMYRDVYPCWPFIIGAVTINLVALFGMIGNFGVIWVTYCTKTLHGTANLLIALCCFFELLHQHGHWLFLYTALSGQNFLPFTLAIRICTVSLFGLGGTAMSMTFTGLDRLLCVLFPAFPNTVRPMPYLCAIMLICSSVSILKLTIYYESVSKMPNLMTTGTIGDLMKIVTSQRLLSVYFLMHSITIVLYVVVGIVVRKKSFSNSSNAEKKQRRIFRSLCIIILLNVGGYYFCVAFMLFVRPNLNTTDPIISWTIFMVVAILTVNVSAASNGPVLYMTSKEYQKAFQDEFGKICGQLIPKSASNATNSSGVPNL</sequence>
<proteinExistence type="predicted"/>
<feature type="transmembrane region" description="Helical" evidence="5">
    <location>
        <begin position="25"/>
        <end position="51"/>
    </location>
</feature>
<dbReference type="PANTHER" id="PTHR23360">
    <property type="entry name" value="G-PROTEIN COUPLED RECEPTORS FAMILY 1 PROFILE DOMAIN-CONTAINING PROTEIN-RELATED"/>
    <property type="match status" value="1"/>
</dbReference>
<feature type="transmembrane region" description="Helical" evidence="5">
    <location>
        <begin position="140"/>
        <end position="160"/>
    </location>
</feature>
<dbReference type="InterPro" id="IPR047130">
    <property type="entry name" value="7TM_GPCR_Srsx_nematod"/>
</dbReference>
<evidence type="ECO:0000256" key="2">
    <source>
        <dbReference type="ARBA" id="ARBA00022692"/>
    </source>
</evidence>
<dbReference type="InterPro" id="IPR019424">
    <property type="entry name" value="7TM_GPCR_Srsx"/>
</dbReference>
<dbReference type="SUPFAM" id="SSF81321">
    <property type="entry name" value="Family A G protein-coupled receptor-like"/>
    <property type="match status" value="1"/>
</dbReference>
<feature type="transmembrane region" description="Helical" evidence="5">
    <location>
        <begin position="263"/>
        <end position="288"/>
    </location>
</feature>